<protein>
    <recommendedName>
        <fullName evidence="8">Major facilitator superfamily (MFS) profile domain-containing protein</fullName>
    </recommendedName>
</protein>
<dbReference type="CDD" id="cd06174">
    <property type="entry name" value="MFS"/>
    <property type="match status" value="1"/>
</dbReference>
<feature type="transmembrane region" description="Helical" evidence="7">
    <location>
        <begin position="137"/>
        <end position="157"/>
    </location>
</feature>
<feature type="transmembrane region" description="Helical" evidence="7">
    <location>
        <begin position="169"/>
        <end position="189"/>
    </location>
</feature>
<name>G5IKK9_9FIRM</name>
<keyword evidence="4 7" id="KW-0812">Transmembrane</keyword>
<dbReference type="InterPro" id="IPR020846">
    <property type="entry name" value="MFS_dom"/>
</dbReference>
<feature type="transmembrane region" description="Helical" evidence="7">
    <location>
        <begin position="219"/>
        <end position="240"/>
    </location>
</feature>
<feature type="transmembrane region" description="Helical" evidence="7">
    <location>
        <begin position="311"/>
        <end position="328"/>
    </location>
</feature>
<dbReference type="AlphaFoldDB" id="G5IKK9"/>
<dbReference type="RefSeq" id="WP_006782028.1">
    <property type="nucleotide sequence ID" value="NZ_CP040506.1"/>
</dbReference>
<gene>
    <name evidence="9" type="ORF">HMPREF9473_04037</name>
</gene>
<dbReference type="Proteomes" id="UP000005384">
    <property type="component" value="Unassembled WGS sequence"/>
</dbReference>
<feature type="transmembrane region" description="Helical" evidence="7">
    <location>
        <begin position="246"/>
        <end position="266"/>
    </location>
</feature>
<evidence type="ECO:0000259" key="8">
    <source>
        <dbReference type="PROSITE" id="PS50850"/>
    </source>
</evidence>
<dbReference type="InterPro" id="IPR050189">
    <property type="entry name" value="MFS_Efflux_Transporters"/>
</dbReference>
<organism evidence="9 10">
    <name type="scientific">Hungatella hathewayi WAL-18680</name>
    <dbReference type="NCBI Taxonomy" id="742737"/>
    <lineage>
        <taxon>Bacteria</taxon>
        <taxon>Bacillati</taxon>
        <taxon>Bacillota</taxon>
        <taxon>Clostridia</taxon>
        <taxon>Lachnospirales</taxon>
        <taxon>Lachnospiraceae</taxon>
        <taxon>Hungatella</taxon>
    </lineage>
</organism>
<dbReference type="HOGENOM" id="CLU_043790_0_0_9"/>
<dbReference type="EMBL" id="ADLN01000112">
    <property type="protein sequence ID" value="EHI57941.1"/>
    <property type="molecule type" value="Genomic_DNA"/>
</dbReference>
<dbReference type="OrthoDB" id="9773404at2"/>
<feature type="domain" description="Major facilitator superfamily (MFS) profile" evidence="8">
    <location>
        <begin position="1"/>
        <end position="403"/>
    </location>
</feature>
<comment type="subcellular location">
    <subcellularLocation>
        <location evidence="1">Cell membrane</location>
        <topology evidence="1">Multi-pass membrane protein</topology>
    </subcellularLocation>
</comment>
<dbReference type="InterPro" id="IPR011701">
    <property type="entry name" value="MFS"/>
</dbReference>
<dbReference type="PATRIC" id="fig|742737.3.peg.4022"/>
<dbReference type="Gene3D" id="1.20.1250.20">
    <property type="entry name" value="MFS general substrate transporter like domains"/>
    <property type="match status" value="2"/>
</dbReference>
<feature type="transmembrane region" description="Helical" evidence="7">
    <location>
        <begin position="75"/>
        <end position="93"/>
    </location>
</feature>
<keyword evidence="3" id="KW-1003">Cell membrane</keyword>
<proteinExistence type="predicted"/>
<keyword evidence="5 7" id="KW-1133">Transmembrane helix</keyword>
<keyword evidence="10" id="KW-1185">Reference proteome</keyword>
<evidence type="ECO:0000256" key="3">
    <source>
        <dbReference type="ARBA" id="ARBA00022475"/>
    </source>
</evidence>
<reference evidence="9 10" key="1">
    <citation type="submission" date="2011-08" db="EMBL/GenBank/DDBJ databases">
        <title>The Genome Sequence of Clostridium hathewayi WAL-18680.</title>
        <authorList>
            <consortium name="The Broad Institute Genome Sequencing Platform"/>
            <person name="Earl A."/>
            <person name="Ward D."/>
            <person name="Feldgarden M."/>
            <person name="Gevers D."/>
            <person name="Finegold S.M."/>
            <person name="Summanen P.H."/>
            <person name="Molitoris D.R."/>
            <person name="Song M."/>
            <person name="Daigneault M."/>
            <person name="Allen-Vercoe E."/>
            <person name="Young S.K."/>
            <person name="Zeng Q."/>
            <person name="Gargeya S."/>
            <person name="Fitzgerald M."/>
            <person name="Haas B."/>
            <person name="Abouelleil A."/>
            <person name="Alvarado L."/>
            <person name="Arachchi H.M."/>
            <person name="Berlin A."/>
            <person name="Brown A."/>
            <person name="Chapman S.B."/>
            <person name="Chen Z."/>
            <person name="Dunbar C."/>
            <person name="Freedman E."/>
            <person name="Gearin G."/>
            <person name="Gellesch M."/>
            <person name="Goldberg J."/>
            <person name="Griggs A."/>
            <person name="Gujja S."/>
            <person name="Heiman D."/>
            <person name="Howarth C."/>
            <person name="Larson L."/>
            <person name="Lui A."/>
            <person name="MacDonald P.J.P."/>
            <person name="Montmayeur A."/>
            <person name="Murphy C."/>
            <person name="Neiman D."/>
            <person name="Pearson M."/>
            <person name="Priest M."/>
            <person name="Roberts A."/>
            <person name="Saif S."/>
            <person name="Shea T."/>
            <person name="Shenoy N."/>
            <person name="Sisk P."/>
            <person name="Stolte C."/>
            <person name="Sykes S."/>
            <person name="Wortman J."/>
            <person name="Nusbaum C."/>
            <person name="Birren B."/>
        </authorList>
    </citation>
    <scope>NUCLEOTIDE SEQUENCE [LARGE SCALE GENOMIC DNA]</scope>
    <source>
        <strain evidence="9 10">WAL-18680</strain>
    </source>
</reference>
<dbReference type="Pfam" id="PF07690">
    <property type="entry name" value="MFS_1"/>
    <property type="match status" value="1"/>
</dbReference>
<feature type="transmembrane region" description="Helical" evidence="7">
    <location>
        <begin position="12"/>
        <end position="30"/>
    </location>
</feature>
<evidence type="ECO:0000313" key="9">
    <source>
        <dbReference type="EMBL" id="EHI57941.1"/>
    </source>
</evidence>
<dbReference type="SUPFAM" id="SSF103473">
    <property type="entry name" value="MFS general substrate transporter"/>
    <property type="match status" value="1"/>
</dbReference>
<evidence type="ECO:0000256" key="2">
    <source>
        <dbReference type="ARBA" id="ARBA00022448"/>
    </source>
</evidence>
<sequence length="415" mass="45839">MKKLGNRIWPLIFFSLAANVGNIIFFPVMFYSSFQTVFDLTNAQMGNLTAAYASLAVPGYLISGWVADKFNSKKLMLIAVFSTDAVVFIMATIPSYPVLLVLFFCMSITLGLLFWSAMEKLIRMFGEAGEQGTIRGVYQGVDGIMSLGLMVGLAALLGERLSTPSGMRILLLVFGVIYLLSGIGFLVTFKYDDFASEYLVDTGEPVKLKNYVVAAKMPAMWIVSIMSFGVYITSTAFNYVNPYMVNMYAMPAALAAIYGILLRYGIKIVAAPVGGVIRDKIGNTTRMVIYTALPSLLLVLVFMFIPKSANWTLAAVAVSLIFTFIYRMGNNLCSVPFAELDVPVNYLGTAIGMSIFLGYCSDWFLPSMIGRWMDNLGGNAYYYVFGVAVVGLSIFMFGSWLLKVELKKQRERSHQ</sequence>
<keyword evidence="2" id="KW-0813">Transport</keyword>
<dbReference type="PANTHER" id="PTHR43124:SF3">
    <property type="entry name" value="CHLORAMPHENICOL EFFLUX PUMP RV0191"/>
    <property type="match status" value="1"/>
</dbReference>
<evidence type="ECO:0000256" key="7">
    <source>
        <dbReference type="SAM" id="Phobius"/>
    </source>
</evidence>
<evidence type="ECO:0000313" key="10">
    <source>
        <dbReference type="Proteomes" id="UP000005384"/>
    </source>
</evidence>
<evidence type="ECO:0000256" key="6">
    <source>
        <dbReference type="ARBA" id="ARBA00023136"/>
    </source>
</evidence>
<accession>G5IKK9</accession>
<feature type="transmembrane region" description="Helical" evidence="7">
    <location>
        <begin position="287"/>
        <end position="305"/>
    </location>
</feature>
<comment type="caution">
    <text evidence="9">The sequence shown here is derived from an EMBL/GenBank/DDBJ whole genome shotgun (WGS) entry which is preliminary data.</text>
</comment>
<feature type="transmembrane region" description="Helical" evidence="7">
    <location>
        <begin position="380"/>
        <end position="402"/>
    </location>
</feature>
<dbReference type="GO" id="GO:0022857">
    <property type="term" value="F:transmembrane transporter activity"/>
    <property type="evidence" value="ECO:0007669"/>
    <property type="project" value="InterPro"/>
</dbReference>
<keyword evidence="6 7" id="KW-0472">Membrane</keyword>
<feature type="transmembrane region" description="Helical" evidence="7">
    <location>
        <begin position="50"/>
        <end position="68"/>
    </location>
</feature>
<dbReference type="PANTHER" id="PTHR43124">
    <property type="entry name" value="PURINE EFFLUX PUMP PBUE"/>
    <property type="match status" value="1"/>
</dbReference>
<dbReference type="GO" id="GO:0005886">
    <property type="term" value="C:plasma membrane"/>
    <property type="evidence" value="ECO:0007669"/>
    <property type="project" value="UniProtKB-SubCell"/>
</dbReference>
<feature type="transmembrane region" description="Helical" evidence="7">
    <location>
        <begin position="340"/>
        <end position="360"/>
    </location>
</feature>
<evidence type="ECO:0000256" key="1">
    <source>
        <dbReference type="ARBA" id="ARBA00004651"/>
    </source>
</evidence>
<feature type="transmembrane region" description="Helical" evidence="7">
    <location>
        <begin position="99"/>
        <end position="117"/>
    </location>
</feature>
<dbReference type="PROSITE" id="PS50850">
    <property type="entry name" value="MFS"/>
    <property type="match status" value="1"/>
</dbReference>
<evidence type="ECO:0000256" key="5">
    <source>
        <dbReference type="ARBA" id="ARBA00022989"/>
    </source>
</evidence>
<dbReference type="InterPro" id="IPR036259">
    <property type="entry name" value="MFS_trans_sf"/>
</dbReference>
<evidence type="ECO:0000256" key="4">
    <source>
        <dbReference type="ARBA" id="ARBA00022692"/>
    </source>
</evidence>